<dbReference type="AlphaFoldDB" id="A0AA38RHN0"/>
<dbReference type="PANTHER" id="PTHR12598">
    <property type="entry name" value="COPPER HOMEOSTASIS PROTEIN CUTC"/>
    <property type="match status" value="1"/>
</dbReference>
<dbReference type="Pfam" id="PF03932">
    <property type="entry name" value="CutC"/>
    <property type="match status" value="1"/>
</dbReference>
<reference evidence="3" key="1">
    <citation type="submission" date="2022-07" db="EMBL/GenBank/DDBJ databases">
        <title>Fungi with potential for degradation of polypropylene.</title>
        <authorList>
            <person name="Gostincar C."/>
        </authorList>
    </citation>
    <scope>NUCLEOTIDE SEQUENCE</scope>
    <source>
        <strain evidence="3">EXF-13308</strain>
    </source>
</reference>
<protein>
    <recommendedName>
        <fullName evidence="2">Copper homeostasis protein cutC homolog</fullName>
    </recommendedName>
</protein>
<dbReference type="EMBL" id="JANBVO010000013">
    <property type="protein sequence ID" value="KAJ9148285.1"/>
    <property type="molecule type" value="Genomic_DNA"/>
</dbReference>
<dbReference type="GO" id="GO:0005507">
    <property type="term" value="F:copper ion binding"/>
    <property type="evidence" value="ECO:0007669"/>
    <property type="project" value="TreeGrafter"/>
</dbReference>
<evidence type="ECO:0000313" key="3">
    <source>
        <dbReference type="EMBL" id="KAJ9148285.1"/>
    </source>
</evidence>
<dbReference type="PANTHER" id="PTHR12598:SF0">
    <property type="entry name" value="COPPER HOMEOSTASIS PROTEIN CUTC HOMOLOG"/>
    <property type="match status" value="1"/>
</dbReference>
<comment type="caution">
    <text evidence="3">The sequence shown here is derived from an EMBL/GenBank/DDBJ whole genome shotgun (WGS) entry which is preliminary data.</text>
</comment>
<dbReference type="Gene3D" id="3.20.20.380">
    <property type="entry name" value="Copper homeostasis (CutC) domain"/>
    <property type="match status" value="1"/>
</dbReference>
<dbReference type="Proteomes" id="UP001174694">
    <property type="component" value="Unassembled WGS sequence"/>
</dbReference>
<gene>
    <name evidence="3" type="ORF">NKR23_g5170</name>
</gene>
<comment type="similarity">
    <text evidence="1">Belongs to the CutC family.</text>
</comment>
<evidence type="ECO:0000313" key="4">
    <source>
        <dbReference type="Proteomes" id="UP001174694"/>
    </source>
</evidence>
<evidence type="ECO:0000256" key="2">
    <source>
        <dbReference type="ARBA" id="ARBA00019014"/>
    </source>
</evidence>
<keyword evidence="4" id="KW-1185">Reference proteome</keyword>
<proteinExistence type="inferred from homology"/>
<organism evidence="3 4">
    <name type="scientific">Pleurostoma richardsiae</name>
    <dbReference type="NCBI Taxonomy" id="41990"/>
    <lineage>
        <taxon>Eukaryota</taxon>
        <taxon>Fungi</taxon>
        <taxon>Dikarya</taxon>
        <taxon>Ascomycota</taxon>
        <taxon>Pezizomycotina</taxon>
        <taxon>Sordariomycetes</taxon>
        <taxon>Sordariomycetidae</taxon>
        <taxon>Calosphaeriales</taxon>
        <taxon>Pleurostomataceae</taxon>
        <taxon>Pleurostoma</taxon>
    </lineage>
</organism>
<sequence length="259" mass="28098">METLLEVPAFSVSSAVKAVSNGAGRIELNRQGSYPDGGLTPGMPDLEALTDLPVPVRIMVRPRGPPASGAQDFIYIDDEFEDMKYSIAQAVQPGRLRLERGDGFVFGILRQEDGGLLVADFERNQELVRLARPFKCVFHRAFDDIIGGGKRPQPAESRWKEALESIVACGFDAILTSGGRGNAPDNLKNLKRVIAEAHGRIETIVGGGVRSHNVGTLGSALGRQDRVSFHSSCLTHNSGEEVDTDEVTKTVWELATSRK</sequence>
<dbReference type="InterPro" id="IPR005627">
    <property type="entry name" value="CutC-like"/>
</dbReference>
<dbReference type="SUPFAM" id="SSF110395">
    <property type="entry name" value="CutC-like"/>
    <property type="match status" value="1"/>
</dbReference>
<evidence type="ECO:0000256" key="1">
    <source>
        <dbReference type="ARBA" id="ARBA00007768"/>
    </source>
</evidence>
<name>A0AA38RHN0_9PEZI</name>
<accession>A0AA38RHN0</accession>
<dbReference type="InterPro" id="IPR036822">
    <property type="entry name" value="CutC-like_dom_sf"/>
</dbReference>